<dbReference type="Proteomes" id="UP000694388">
    <property type="component" value="Unplaced"/>
</dbReference>
<name>A0A8C4NI62_EPTBU</name>
<evidence type="ECO:0000313" key="3">
    <source>
        <dbReference type="Proteomes" id="UP000694388"/>
    </source>
</evidence>
<dbReference type="InterPro" id="IPR009091">
    <property type="entry name" value="RCC1/BLIP-II"/>
</dbReference>
<dbReference type="PANTHER" id="PTHR46849">
    <property type="entry name" value="RCC1 DOMAIN-CONTAINING PROTEIN 1"/>
    <property type="match status" value="1"/>
</dbReference>
<keyword evidence="3" id="KW-1185">Reference proteome</keyword>
<dbReference type="PANTHER" id="PTHR46849:SF1">
    <property type="entry name" value="RCC1 DOMAIN-CONTAINING PROTEIN 1"/>
    <property type="match status" value="1"/>
</dbReference>
<proteinExistence type="predicted"/>
<evidence type="ECO:0000313" key="2">
    <source>
        <dbReference type="Ensembl" id="ENSEBUP00000007088.1"/>
    </source>
</evidence>
<dbReference type="AlphaFoldDB" id="A0A8C4NI62"/>
<dbReference type="PROSITE" id="PS00626">
    <property type="entry name" value="RCC1_2"/>
    <property type="match status" value="2"/>
</dbReference>
<dbReference type="InterPro" id="IPR000408">
    <property type="entry name" value="Reg_chr_condens"/>
</dbReference>
<dbReference type="PRINTS" id="PR00633">
    <property type="entry name" value="RCCNDNSATION"/>
</dbReference>
<reference evidence="2" key="1">
    <citation type="submission" date="2025-08" db="UniProtKB">
        <authorList>
            <consortium name="Ensembl"/>
        </authorList>
    </citation>
    <scope>IDENTIFICATION</scope>
</reference>
<protein>
    <recommendedName>
        <fullName evidence="4">RCC1 domain containing 1</fullName>
    </recommendedName>
</protein>
<reference evidence="2" key="2">
    <citation type="submission" date="2025-09" db="UniProtKB">
        <authorList>
            <consortium name="Ensembl"/>
        </authorList>
    </citation>
    <scope>IDENTIFICATION</scope>
</reference>
<organism evidence="2 3">
    <name type="scientific">Eptatretus burgeri</name>
    <name type="common">Inshore hagfish</name>
    <dbReference type="NCBI Taxonomy" id="7764"/>
    <lineage>
        <taxon>Eukaryota</taxon>
        <taxon>Metazoa</taxon>
        <taxon>Chordata</taxon>
        <taxon>Craniata</taxon>
        <taxon>Vertebrata</taxon>
        <taxon>Cyclostomata</taxon>
        <taxon>Myxini</taxon>
        <taxon>Myxiniformes</taxon>
        <taxon>Myxinidae</taxon>
        <taxon>Eptatretinae</taxon>
        <taxon>Eptatretus</taxon>
    </lineage>
</organism>
<dbReference type="Gene3D" id="2.130.10.30">
    <property type="entry name" value="Regulator of chromosome condensation 1/beta-lactamase-inhibitor protein II"/>
    <property type="match status" value="2"/>
</dbReference>
<evidence type="ECO:0000256" key="1">
    <source>
        <dbReference type="PROSITE-ProRule" id="PRU00235"/>
    </source>
</evidence>
<dbReference type="Pfam" id="PF00415">
    <property type="entry name" value="RCC1"/>
    <property type="match status" value="2"/>
</dbReference>
<feature type="repeat" description="RCC1" evidence="1">
    <location>
        <begin position="28"/>
        <end position="79"/>
    </location>
</feature>
<dbReference type="GeneTree" id="ENSGT00940000164520"/>
<dbReference type="InterPro" id="IPR052830">
    <property type="entry name" value="RCC1_domain-containing"/>
</dbReference>
<sequence length="219" mass="23603">HELSLSEGVQVRRLALGREHAILLSFTGQVLTWGSGRHGQLGHGGLEMENKARLVEALHGLPILQVAAGGWHSLALSCKSLLPAVPVRRLAPEPVRVACETCDALLRDLEPRGFISIQALPALLDFPHGEDIATIACGSRHSVAITKCGKLYTWGWGAYGQLGLGDRRSHDEPHFVSFLQEQGLRPCAVTCGSWATFVHVDNSKTSASDMVSPMQDGCL</sequence>
<feature type="repeat" description="RCC1" evidence="1">
    <location>
        <begin position="149"/>
        <end position="202"/>
    </location>
</feature>
<evidence type="ECO:0008006" key="4">
    <source>
        <dbReference type="Google" id="ProtNLM"/>
    </source>
</evidence>
<dbReference type="OMA" id="WQDRVEC"/>
<accession>A0A8C4NI62</accession>
<dbReference type="PROSITE" id="PS50012">
    <property type="entry name" value="RCC1_3"/>
    <property type="match status" value="2"/>
</dbReference>
<dbReference type="Ensembl" id="ENSEBUT00000007559.1">
    <property type="protein sequence ID" value="ENSEBUP00000007088.1"/>
    <property type="gene ID" value="ENSEBUG00000004642.1"/>
</dbReference>
<dbReference type="SUPFAM" id="SSF50985">
    <property type="entry name" value="RCC1/BLIP-II"/>
    <property type="match status" value="1"/>
</dbReference>